<evidence type="ECO:0000313" key="2">
    <source>
        <dbReference type="EMBL" id="MBB4154857.1"/>
    </source>
</evidence>
<proteinExistence type="predicted"/>
<protein>
    <submittedName>
        <fullName evidence="2">Uncharacterized protein</fullName>
    </submittedName>
</protein>
<keyword evidence="1" id="KW-0472">Membrane</keyword>
<feature type="transmembrane region" description="Helical" evidence="1">
    <location>
        <begin position="33"/>
        <end position="54"/>
    </location>
</feature>
<keyword evidence="1" id="KW-0812">Transmembrane</keyword>
<dbReference type="Proteomes" id="UP000529795">
    <property type="component" value="Unassembled WGS sequence"/>
</dbReference>
<comment type="caution">
    <text evidence="2">The sequence shown here is derived from an EMBL/GenBank/DDBJ whole genome shotgun (WGS) entry which is preliminary data.</text>
</comment>
<dbReference type="AlphaFoldDB" id="A0A840FGQ7"/>
<accession>A0A840FGQ7</accession>
<keyword evidence="1" id="KW-1133">Transmembrane helix</keyword>
<dbReference type="EMBL" id="JACIEV010000008">
    <property type="protein sequence ID" value="MBB4154857.1"/>
    <property type="molecule type" value="Genomic_DNA"/>
</dbReference>
<sequence length="66" mass="6750">MADEPNEILAAVADAKKRKDAATAPDPADKSNWPMRIIGVGIGSAAVAAAVLFANSNKTAKSKKKG</sequence>
<keyword evidence="3" id="KW-1185">Reference proteome</keyword>
<evidence type="ECO:0000313" key="3">
    <source>
        <dbReference type="Proteomes" id="UP000529795"/>
    </source>
</evidence>
<gene>
    <name evidence="2" type="ORF">GGQ80_002773</name>
</gene>
<evidence type="ECO:0000256" key="1">
    <source>
        <dbReference type="SAM" id="Phobius"/>
    </source>
</evidence>
<name>A0A840FGQ7_9SPHN</name>
<reference evidence="2 3" key="1">
    <citation type="submission" date="2020-08" db="EMBL/GenBank/DDBJ databases">
        <title>Genomic Encyclopedia of Type Strains, Phase IV (KMG-IV): sequencing the most valuable type-strain genomes for metagenomic binning, comparative biology and taxonomic classification.</title>
        <authorList>
            <person name="Goeker M."/>
        </authorList>
    </citation>
    <scope>NUCLEOTIDE SEQUENCE [LARGE SCALE GENOMIC DNA]</scope>
    <source>
        <strain evidence="2 3">YC6723</strain>
    </source>
</reference>
<dbReference type="RefSeq" id="WP_183985790.1">
    <property type="nucleotide sequence ID" value="NZ_JACIEV010000008.1"/>
</dbReference>
<organism evidence="2 3">
    <name type="scientific">Sphingomonas jinjuensis</name>
    <dbReference type="NCBI Taxonomy" id="535907"/>
    <lineage>
        <taxon>Bacteria</taxon>
        <taxon>Pseudomonadati</taxon>
        <taxon>Pseudomonadota</taxon>
        <taxon>Alphaproteobacteria</taxon>
        <taxon>Sphingomonadales</taxon>
        <taxon>Sphingomonadaceae</taxon>
        <taxon>Sphingomonas</taxon>
    </lineage>
</organism>